<comment type="caution">
    <text evidence="1">The sequence shown here is derived from an EMBL/GenBank/DDBJ whole genome shotgun (WGS) entry which is preliminary data.</text>
</comment>
<gene>
    <name evidence="1" type="ORF">OSB04_un000539</name>
</gene>
<name>A0AA38S5R3_9ASTR</name>
<evidence type="ECO:0008006" key="3">
    <source>
        <dbReference type="Google" id="ProtNLM"/>
    </source>
</evidence>
<dbReference type="EMBL" id="JARYMX010000037">
    <property type="protein sequence ID" value="KAJ9536293.1"/>
    <property type="molecule type" value="Genomic_DNA"/>
</dbReference>
<evidence type="ECO:0000313" key="2">
    <source>
        <dbReference type="Proteomes" id="UP001172457"/>
    </source>
</evidence>
<accession>A0AA38S5R3</accession>
<reference evidence="1" key="1">
    <citation type="submission" date="2023-03" db="EMBL/GenBank/DDBJ databases">
        <title>Chromosome-scale reference genome and RAD-based genetic map of yellow starthistle (Centaurea solstitialis) reveal putative structural variation and QTLs associated with invader traits.</title>
        <authorList>
            <person name="Reatini B."/>
            <person name="Cang F.A."/>
            <person name="Jiang Q."/>
            <person name="Mckibben M.T.W."/>
            <person name="Barker M.S."/>
            <person name="Rieseberg L.H."/>
            <person name="Dlugosch K.M."/>
        </authorList>
    </citation>
    <scope>NUCLEOTIDE SEQUENCE</scope>
    <source>
        <strain evidence="1">CAN-66</strain>
        <tissue evidence="1">Leaf</tissue>
    </source>
</reference>
<organism evidence="1 2">
    <name type="scientific">Centaurea solstitialis</name>
    <name type="common">yellow star-thistle</name>
    <dbReference type="NCBI Taxonomy" id="347529"/>
    <lineage>
        <taxon>Eukaryota</taxon>
        <taxon>Viridiplantae</taxon>
        <taxon>Streptophyta</taxon>
        <taxon>Embryophyta</taxon>
        <taxon>Tracheophyta</taxon>
        <taxon>Spermatophyta</taxon>
        <taxon>Magnoliopsida</taxon>
        <taxon>eudicotyledons</taxon>
        <taxon>Gunneridae</taxon>
        <taxon>Pentapetalae</taxon>
        <taxon>asterids</taxon>
        <taxon>campanulids</taxon>
        <taxon>Asterales</taxon>
        <taxon>Asteraceae</taxon>
        <taxon>Carduoideae</taxon>
        <taxon>Cardueae</taxon>
        <taxon>Centaureinae</taxon>
        <taxon>Centaurea</taxon>
    </lineage>
</organism>
<dbReference type="AlphaFoldDB" id="A0AA38S5R3"/>
<proteinExistence type="predicted"/>
<sequence>MRVNAQQVTFNLFNSLKCHGDVDDCSTISINFTFEQLDFKDKPNQLPSIVQQPELELKPLPSHLKYAYLLEGEKLPVIISSKLDLEQEKKLLRLLGEHKKSDS</sequence>
<protein>
    <recommendedName>
        <fullName evidence="3">Reverse transcriptase domain-containing protein</fullName>
    </recommendedName>
</protein>
<dbReference type="Proteomes" id="UP001172457">
    <property type="component" value="Unassembled WGS sequence"/>
</dbReference>
<keyword evidence="2" id="KW-1185">Reference proteome</keyword>
<evidence type="ECO:0000313" key="1">
    <source>
        <dbReference type="EMBL" id="KAJ9536293.1"/>
    </source>
</evidence>